<gene>
    <name evidence="2" type="ORF">F1599_23860</name>
</gene>
<dbReference type="PANTHER" id="PTHR43433:SF1">
    <property type="entry name" value="BLL5160 PROTEIN"/>
    <property type="match status" value="1"/>
</dbReference>
<dbReference type="InterPro" id="IPR050471">
    <property type="entry name" value="AB_hydrolase"/>
</dbReference>
<dbReference type="EMBL" id="VWRN01000068">
    <property type="protein sequence ID" value="KAA6117391.1"/>
    <property type="molecule type" value="Genomic_DNA"/>
</dbReference>
<comment type="caution">
    <text evidence="2">The sequence shown here is derived from an EMBL/GenBank/DDBJ whole genome shotgun (WGS) entry which is preliminary data.</text>
</comment>
<dbReference type="InterPro" id="IPR029058">
    <property type="entry name" value="AB_hydrolase_fold"/>
</dbReference>
<feature type="domain" description="AB hydrolase-1" evidence="1">
    <location>
        <begin position="26"/>
        <end position="246"/>
    </location>
</feature>
<dbReference type="PRINTS" id="PR00111">
    <property type="entry name" value="ABHYDROLASE"/>
</dbReference>
<evidence type="ECO:0000313" key="2">
    <source>
        <dbReference type="EMBL" id="KAA6117391.1"/>
    </source>
</evidence>
<dbReference type="PANTHER" id="PTHR43433">
    <property type="entry name" value="HYDROLASE, ALPHA/BETA FOLD FAMILY PROTEIN"/>
    <property type="match status" value="1"/>
</dbReference>
<organism evidence="2 3">
    <name type="scientific">Cupriavidus cauae</name>
    <dbReference type="NCBI Taxonomy" id="2608999"/>
    <lineage>
        <taxon>Bacteria</taxon>
        <taxon>Pseudomonadati</taxon>
        <taxon>Pseudomonadota</taxon>
        <taxon>Betaproteobacteria</taxon>
        <taxon>Burkholderiales</taxon>
        <taxon>Burkholderiaceae</taxon>
        <taxon>Cupriavidus</taxon>
    </lineage>
</organism>
<dbReference type="SUPFAM" id="SSF53474">
    <property type="entry name" value="alpha/beta-Hydrolases"/>
    <property type="match status" value="1"/>
</dbReference>
<dbReference type="RefSeq" id="WP_150084755.1">
    <property type="nucleotide sequence ID" value="NZ_VWRN01000068.1"/>
</dbReference>
<sequence length="262" mass="28783">MQALSTFTTSDAQRIAYRFEGEAGRPVLMLSNSIATDMSMWDGVMPQLLERFRVLRYDMRGHGASDVPAGAYSLDRLGRDALELMDALELERVHFLGLSLGGMVAQWLGIHAPERIDHLVLAHTAAYLGPAADWEPRIQTILAATPNETAEAFLGNWFPAEMREKNDPALAPFRKALLETHPRGIAGALAAVRDMDLRRTITLISRPTLVIGGKFDTVTRAEHSEEIAAAIPSAKLVLLPAVHMSNVEMREGFLAEVGGFLR</sequence>
<accession>A0A5M8A4P7</accession>
<name>A0A5M8A4P7_9BURK</name>
<protein>
    <submittedName>
        <fullName evidence="2">Alpha/beta fold hydrolase</fullName>
    </submittedName>
</protein>
<dbReference type="GO" id="GO:0016787">
    <property type="term" value="F:hydrolase activity"/>
    <property type="evidence" value="ECO:0007669"/>
    <property type="project" value="UniProtKB-KW"/>
</dbReference>
<evidence type="ECO:0000313" key="3">
    <source>
        <dbReference type="Proteomes" id="UP000324324"/>
    </source>
</evidence>
<dbReference type="InterPro" id="IPR000073">
    <property type="entry name" value="AB_hydrolase_1"/>
</dbReference>
<dbReference type="Gene3D" id="3.40.50.1820">
    <property type="entry name" value="alpha/beta hydrolase"/>
    <property type="match status" value="1"/>
</dbReference>
<keyword evidence="3" id="KW-1185">Reference proteome</keyword>
<evidence type="ECO:0000259" key="1">
    <source>
        <dbReference type="Pfam" id="PF00561"/>
    </source>
</evidence>
<dbReference type="AlphaFoldDB" id="A0A5M8A4P7"/>
<dbReference type="Proteomes" id="UP000324324">
    <property type="component" value="Unassembled WGS sequence"/>
</dbReference>
<dbReference type="Pfam" id="PF00561">
    <property type="entry name" value="Abhydrolase_1"/>
    <property type="match status" value="1"/>
</dbReference>
<reference evidence="2 3" key="1">
    <citation type="submission" date="2019-09" db="EMBL/GenBank/DDBJ databases">
        <title>Isolation of a novel species in the genus Cupriavidus from patients with sepsis using whole genome sequencing.</title>
        <authorList>
            <person name="Kweon O.J."/>
            <person name="Lee M.-K."/>
        </authorList>
    </citation>
    <scope>NUCLEOTIDE SEQUENCE [LARGE SCALE GENOMIC DNA]</scope>
    <source>
        <strain evidence="2 3">MKL-01</strain>
    </source>
</reference>
<keyword evidence="2" id="KW-0378">Hydrolase</keyword>
<proteinExistence type="predicted"/>